<dbReference type="PANTHER" id="PTHR33706">
    <property type="entry name" value="MORN VARIANT REPEAT PROTEIN"/>
    <property type="match status" value="1"/>
</dbReference>
<dbReference type="OrthoDB" id="309410at2759"/>
<dbReference type="OMA" id="WDINYEG"/>
<dbReference type="Proteomes" id="UP000683925">
    <property type="component" value="Unassembled WGS sequence"/>
</dbReference>
<keyword evidence="2" id="KW-1185">Reference proteome</keyword>
<protein>
    <submittedName>
        <fullName evidence="1">Uncharacterized protein</fullName>
    </submittedName>
</protein>
<proteinExistence type="predicted"/>
<reference evidence="1" key="1">
    <citation type="submission" date="2021-01" db="EMBL/GenBank/DDBJ databases">
        <authorList>
            <consortium name="Genoscope - CEA"/>
            <person name="William W."/>
        </authorList>
    </citation>
    <scope>NUCLEOTIDE SEQUENCE</scope>
</reference>
<dbReference type="EMBL" id="CAJJDP010000151">
    <property type="protein sequence ID" value="CAD8209887.1"/>
    <property type="molecule type" value="Genomic_DNA"/>
</dbReference>
<evidence type="ECO:0000313" key="2">
    <source>
        <dbReference type="Proteomes" id="UP000683925"/>
    </source>
</evidence>
<dbReference type="PANTHER" id="PTHR33706:SF1">
    <property type="entry name" value="TPR REPEAT PROTEIN"/>
    <property type="match status" value="1"/>
</dbReference>
<evidence type="ECO:0000313" key="1">
    <source>
        <dbReference type="EMBL" id="CAD8209887.1"/>
    </source>
</evidence>
<gene>
    <name evidence="1" type="ORF">POCTA_138.1.T1490022</name>
</gene>
<name>A0A8S1YAK3_PAROT</name>
<comment type="caution">
    <text evidence="1">The sequence shown here is derived from an EMBL/GenBank/DDBJ whole genome shotgun (WGS) entry which is preliminary data.</text>
</comment>
<accession>A0A8S1YAK3</accession>
<dbReference type="AlphaFoldDB" id="A0A8S1YAK3"/>
<sequence length="739" mass="86811">MISTFEDCLEHSRSQIGGIYKVKHQQNVQRKVCMKCILKLKLQPEQILSKEEFVNQLLQKANQLNLNSRLESSQSKSFYKQAFCQFDLFQREITSIFTNIGAIIKRISEDETAGDDKFLRLINQNLNPFECSQSELNFLVNFLEGNIFEEWMSKKKFVLSNFQKTGDYFERLLQNAYKTNHLVEQLQTYLINEKTEESIVQLEGLEYVNNQLVKKSFNLITQNNGDKLYLKDGEILRIEKRILGQKSEQFLKKLEQIKHLEFKGQYGINGYKINQWNYFWKGQQVGGGKYDLRGQKKGKWIDLCDDYRDLKNVVEEGDYQQDQRFGEWKIIWNNQQIGGGKYNDQSMKNGKWKELSEGFMDSLELFYSGEYINNKKVGRWDTIYEENIIGGGIYDTENGNKIEKWIEINEGLKDCQKLTYIGEYNKSGQKKGKWEICYEEKIIGGGEYDEHYGNKIGNWTDLSDGFEKESQITYIGEYQNGKKIGRWDIWYQKNYGDYQNEKIGGGSYDEVSDSVKIGEWTEISEKFKGDHQVIFRGKYKNGKKTDKWEILFREKFKEQFDNIGEGSYDDGYKCGKRGRWIEISDVFASYSQIIYDGEYQNNQKVGKWEIKFRESEKSPFSLIGGGQYDEEGINIGQWTEISNRFWRDSQVIVKGVYKNGKKVGNWEIFYKEKGKDKFEFIAGGQYDEKKYGLKIGPWIELDDGFNYNKQIIHKGEYQNGIKIGTWIQMDIKKTKSALK</sequence>
<organism evidence="1 2">
    <name type="scientific">Paramecium octaurelia</name>
    <dbReference type="NCBI Taxonomy" id="43137"/>
    <lineage>
        <taxon>Eukaryota</taxon>
        <taxon>Sar</taxon>
        <taxon>Alveolata</taxon>
        <taxon>Ciliophora</taxon>
        <taxon>Intramacronucleata</taxon>
        <taxon>Oligohymenophorea</taxon>
        <taxon>Peniculida</taxon>
        <taxon>Parameciidae</taxon>
        <taxon>Paramecium</taxon>
    </lineage>
</organism>